<name>A0A3D9Z044_9HYPH</name>
<dbReference type="Proteomes" id="UP000256900">
    <property type="component" value="Unassembled WGS sequence"/>
</dbReference>
<dbReference type="AlphaFoldDB" id="A0A3D9Z044"/>
<sequence length="150" mass="15132">MPYSGTRGGLTRAYALPLLGLALAAGTALGGCSMSMPMGSLLGDDDSTGAIAKSQFDGLVGEDWRRAKAALAQALGAGDDKISVAWTNPDSGAKGSFQPVGAAYTTASGTCRSFAAAVDRNEVDDSLQGTACAGKPGDWQVTDVRPVSKS</sequence>
<evidence type="ECO:0000259" key="1">
    <source>
        <dbReference type="Pfam" id="PF16998"/>
    </source>
</evidence>
<gene>
    <name evidence="2" type="ORF">DES32_1634</name>
</gene>
<keyword evidence="3" id="KW-1185">Reference proteome</keyword>
<evidence type="ECO:0000313" key="3">
    <source>
        <dbReference type="Proteomes" id="UP000256900"/>
    </source>
</evidence>
<dbReference type="PROSITE" id="PS51257">
    <property type="entry name" value="PROKAR_LIPOPROTEIN"/>
    <property type="match status" value="1"/>
</dbReference>
<dbReference type="OrthoDB" id="8017863at2"/>
<protein>
    <submittedName>
        <fullName evidence="2">Surface antigen</fullName>
    </submittedName>
</protein>
<dbReference type="Pfam" id="PF16998">
    <property type="entry name" value="17kDa_Anti_2"/>
    <property type="match status" value="1"/>
</dbReference>
<dbReference type="EMBL" id="QUMO01000002">
    <property type="protein sequence ID" value="REF87995.1"/>
    <property type="molecule type" value="Genomic_DNA"/>
</dbReference>
<comment type="caution">
    <text evidence="2">The sequence shown here is derived from an EMBL/GenBank/DDBJ whole genome shotgun (WGS) entry which is preliminary data.</text>
</comment>
<proteinExistence type="predicted"/>
<dbReference type="InterPro" id="IPR032635">
    <property type="entry name" value="Anti_2"/>
</dbReference>
<organism evidence="2 3">
    <name type="scientific">Methylovirgula ligni</name>
    <dbReference type="NCBI Taxonomy" id="569860"/>
    <lineage>
        <taxon>Bacteria</taxon>
        <taxon>Pseudomonadati</taxon>
        <taxon>Pseudomonadota</taxon>
        <taxon>Alphaproteobacteria</taxon>
        <taxon>Hyphomicrobiales</taxon>
        <taxon>Beijerinckiaceae</taxon>
        <taxon>Methylovirgula</taxon>
    </lineage>
</organism>
<feature type="domain" description="Surface antigen" evidence="1">
    <location>
        <begin position="45"/>
        <end position="146"/>
    </location>
</feature>
<dbReference type="RefSeq" id="WP_115836126.1">
    <property type="nucleotide sequence ID" value="NZ_CP025086.1"/>
</dbReference>
<reference evidence="2 3" key="1">
    <citation type="submission" date="2018-08" db="EMBL/GenBank/DDBJ databases">
        <title>Genomic Encyclopedia of Type Strains, Phase IV (KMG-IV): sequencing the most valuable type-strain genomes for metagenomic binning, comparative biology and taxonomic classification.</title>
        <authorList>
            <person name="Goeker M."/>
        </authorList>
    </citation>
    <scope>NUCLEOTIDE SEQUENCE [LARGE SCALE GENOMIC DNA]</scope>
    <source>
        <strain evidence="2 3">BW863</strain>
    </source>
</reference>
<evidence type="ECO:0000313" key="2">
    <source>
        <dbReference type="EMBL" id="REF87995.1"/>
    </source>
</evidence>
<accession>A0A3D9Z044</accession>